<keyword evidence="4" id="KW-1185">Reference proteome</keyword>
<reference evidence="4" key="1">
    <citation type="submission" date="2012-12" db="EMBL/GenBank/DDBJ databases">
        <authorList>
            <person name="Hellsten U."/>
            <person name="Grimwood J."/>
            <person name="Chapman J.A."/>
            <person name="Shapiro H."/>
            <person name="Aerts A."/>
            <person name="Otillar R.P."/>
            <person name="Terry A.Y."/>
            <person name="Boore J.L."/>
            <person name="Simakov O."/>
            <person name="Marletaz F."/>
            <person name="Cho S.-J."/>
            <person name="Edsinger-Gonzales E."/>
            <person name="Havlak P."/>
            <person name="Kuo D.-H."/>
            <person name="Larsson T."/>
            <person name="Lv J."/>
            <person name="Arendt D."/>
            <person name="Savage R."/>
            <person name="Osoegawa K."/>
            <person name="de Jong P."/>
            <person name="Lindberg D.R."/>
            <person name="Seaver E.C."/>
            <person name="Weisblat D.A."/>
            <person name="Putnam N.H."/>
            <person name="Grigoriev I.V."/>
            <person name="Rokhsar D.S."/>
        </authorList>
    </citation>
    <scope>NUCLEOTIDE SEQUENCE</scope>
    <source>
        <strain evidence="4">I ESC-2004</strain>
    </source>
</reference>
<dbReference type="AlphaFoldDB" id="R7VA88"/>
<feature type="compositionally biased region" description="Low complexity" evidence="1">
    <location>
        <begin position="66"/>
        <end position="77"/>
    </location>
</feature>
<gene>
    <name evidence="2" type="ORF">CAPTEDRAFT_224584</name>
</gene>
<feature type="region of interest" description="Disordered" evidence="1">
    <location>
        <begin position="130"/>
        <end position="194"/>
    </location>
</feature>
<reference evidence="3" key="3">
    <citation type="submission" date="2015-06" db="UniProtKB">
        <authorList>
            <consortium name="EnsemblMetazoa"/>
        </authorList>
    </citation>
    <scope>IDENTIFICATION</scope>
</reference>
<protein>
    <submittedName>
        <fullName evidence="2 3">Uncharacterized protein</fullName>
    </submittedName>
</protein>
<proteinExistence type="predicted"/>
<reference evidence="2 4" key="2">
    <citation type="journal article" date="2013" name="Nature">
        <title>Insights into bilaterian evolution from three spiralian genomes.</title>
        <authorList>
            <person name="Simakov O."/>
            <person name="Marletaz F."/>
            <person name="Cho S.J."/>
            <person name="Edsinger-Gonzales E."/>
            <person name="Havlak P."/>
            <person name="Hellsten U."/>
            <person name="Kuo D.H."/>
            <person name="Larsson T."/>
            <person name="Lv J."/>
            <person name="Arendt D."/>
            <person name="Savage R."/>
            <person name="Osoegawa K."/>
            <person name="de Jong P."/>
            <person name="Grimwood J."/>
            <person name="Chapman J.A."/>
            <person name="Shapiro H."/>
            <person name="Aerts A."/>
            <person name="Otillar R.P."/>
            <person name="Terry A.Y."/>
            <person name="Boore J.L."/>
            <person name="Grigoriev I.V."/>
            <person name="Lindberg D.R."/>
            <person name="Seaver E.C."/>
            <person name="Weisblat D.A."/>
            <person name="Putnam N.H."/>
            <person name="Rokhsar D.S."/>
        </authorList>
    </citation>
    <scope>NUCLEOTIDE SEQUENCE</scope>
    <source>
        <strain evidence="2 4">I ESC-2004</strain>
    </source>
</reference>
<evidence type="ECO:0000313" key="3">
    <source>
        <dbReference type="EnsemblMetazoa" id="CapteP224584"/>
    </source>
</evidence>
<dbReference type="EMBL" id="KB293808">
    <property type="protein sequence ID" value="ELU15452.1"/>
    <property type="molecule type" value="Genomic_DNA"/>
</dbReference>
<evidence type="ECO:0000313" key="4">
    <source>
        <dbReference type="Proteomes" id="UP000014760"/>
    </source>
</evidence>
<evidence type="ECO:0000313" key="2">
    <source>
        <dbReference type="EMBL" id="ELU15452.1"/>
    </source>
</evidence>
<dbReference type="EMBL" id="AMQN01000651">
    <property type="status" value="NOT_ANNOTATED_CDS"/>
    <property type="molecule type" value="Genomic_DNA"/>
</dbReference>
<dbReference type="HOGENOM" id="CLU_1230940_0_0_1"/>
<name>R7VA88_CAPTE</name>
<dbReference type="Proteomes" id="UP000014760">
    <property type="component" value="Unassembled WGS sequence"/>
</dbReference>
<feature type="region of interest" description="Disordered" evidence="1">
    <location>
        <begin position="60"/>
        <end position="92"/>
    </location>
</feature>
<organism evidence="2">
    <name type="scientific">Capitella teleta</name>
    <name type="common">Polychaete worm</name>
    <dbReference type="NCBI Taxonomy" id="283909"/>
    <lineage>
        <taxon>Eukaryota</taxon>
        <taxon>Metazoa</taxon>
        <taxon>Spiralia</taxon>
        <taxon>Lophotrochozoa</taxon>
        <taxon>Annelida</taxon>
        <taxon>Polychaeta</taxon>
        <taxon>Sedentaria</taxon>
        <taxon>Scolecida</taxon>
        <taxon>Capitellidae</taxon>
        <taxon>Capitella</taxon>
    </lineage>
</organism>
<accession>R7VA88</accession>
<sequence>MHKGIDQGYYTMKYDYSNTQRKSRWSLVRDAVDLEMLLHVADMDSATSLDPLLGSVSNVSLDERSSSPAQASSPPGSCRSESPSDDLRDDTAPLRRHSCGMVHSEQRNCLSCVRLLCSCAKTDASIPKSLSLPLRQQTPDPFPELTSPVTPSEPIQMDTSSKSSPSSPIVRQRAVTEPRKISSPARHMAEESPAYDEGSMAPMICFGTLPTLCHLIWTIRLIVYL</sequence>
<evidence type="ECO:0000256" key="1">
    <source>
        <dbReference type="SAM" id="MobiDB-lite"/>
    </source>
</evidence>
<dbReference type="EnsemblMetazoa" id="CapteT224584">
    <property type="protein sequence ID" value="CapteP224584"/>
    <property type="gene ID" value="CapteG224584"/>
</dbReference>